<protein>
    <recommendedName>
        <fullName evidence="3">Polymer-forming cytoskeletal protein</fullName>
    </recommendedName>
</protein>
<reference evidence="1 2" key="1">
    <citation type="submission" date="2019-07" db="EMBL/GenBank/DDBJ databases">
        <authorList>
            <person name="Kim J."/>
        </authorList>
    </citation>
    <scope>NUCLEOTIDE SEQUENCE [LARGE SCALE GENOMIC DNA]</scope>
    <source>
        <strain evidence="1 2">G13</strain>
    </source>
</reference>
<evidence type="ECO:0008006" key="3">
    <source>
        <dbReference type="Google" id="ProtNLM"/>
    </source>
</evidence>
<dbReference type="Proteomes" id="UP000316330">
    <property type="component" value="Unassembled WGS sequence"/>
</dbReference>
<dbReference type="AlphaFoldDB" id="A0A559JFH0"/>
<name>A0A559JFH0_9BACL</name>
<proteinExistence type="predicted"/>
<comment type="caution">
    <text evidence="1">The sequence shown here is derived from an EMBL/GenBank/DDBJ whole genome shotgun (WGS) entry which is preliminary data.</text>
</comment>
<evidence type="ECO:0000313" key="1">
    <source>
        <dbReference type="EMBL" id="TVX98618.1"/>
    </source>
</evidence>
<dbReference type="OrthoDB" id="1730007at2"/>
<sequence length="223" mass="23942">MAEENRRDLKMIGETSTAGGIFRNIKVTGETVFNGDVDCVKLSHIGELEIKGGLRAEELKITGECDVQGGLAVGAVSGRGELKAESGARIEKIKFTGNIEVSGDCETGTLELNGAFNIPGLLSSERMEVQMFGSCKAAEIGGSNLRVRRSRKSKLLHLFKPGGPIELTADLIEGDTVDLEYTIAEVVRGNRVTIGPGCRIGRVEYRGDYTAHKSASVKESVRQ</sequence>
<dbReference type="RefSeq" id="WP_144703309.1">
    <property type="nucleotide sequence ID" value="NZ_VNJJ01000008.1"/>
</dbReference>
<dbReference type="EMBL" id="VNJJ01000008">
    <property type="protein sequence ID" value="TVX98618.1"/>
    <property type="molecule type" value="Genomic_DNA"/>
</dbReference>
<accession>A0A559JFH0</accession>
<evidence type="ECO:0000313" key="2">
    <source>
        <dbReference type="Proteomes" id="UP000316330"/>
    </source>
</evidence>
<organism evidence="1 2">
    <name type="scientific">Cohnella terricola</name>
    <dbReference type="NCBI Taxonomy" id="1289167"/>
    <lineage>
        <taxon>Bacteria</taxon>
        <taxon>Bacillati</taxon>
        <taxon>Bacillota</taxon>
        <taxon>Bacilli</taxon>
        <taxon>Bacillales</taxon>
        <taxon>Paenibacillaceae</taxon>
        <taxon>Cohnella</taxon>
    </lineage>
</organism>
<keyword evidence="2" id="KW-1185">Reference proteome</keyword>
<gene>
    <name evidence="1" type="ORF">FPZ45_15005</name>
</gene>